<feature type="transmembrane region" description="Helical" evidence="1">
    <location>
        <begin position="30"/>
        <end position="51"/>
    </location>
</feature>
<dbReference type="InterPro" id="IPR020210">
    <property type="entry name" value="Uncharacterised_YpbF_TM"/>
</dbReference>
<keyword evidence="1" id="KW-0812">Transmembrane</keyword>
<keyword evidence="3" id="KW-1185">Reference proteome</keyword>
<sequence>MPWQDHVSADVVSTIKKLKDRKKTLNRFKASYTVFTMFTYALSLLLLFSIYQQLSRIGNKSNLMEFVGTIAGNRSFLLVFVLSICGHTYQRYLKGQYETAKKKYEALRHETIDWMQTTWWKSMSSDLKDEISDEMNGDDINISYKN</sequence>
<proteinExistence type="predicted"/>
<dbReference type="Proteomes" id="UP000476064">
    <property type="component" value="Chromosome"/>
</dbReference>
<protein>
    <submittedName>
        <fullName evidence="2">DUF2663 family protein</fullName>
    </submittedName>
</protein>
<keyword evidence="1" id="KW-1133">Transmembrane helix</keyword>
<keyword evidence="1" id="KW-0472">Membrane</keyword>
<dbReference type="EMBL" id="CP048209">
    <property type="protein sequence ID" value="QHT61830.1"/>
    <property type="molecule type" value="Genomic_DNA"/>
</dbReference>
<dbReference type="AlphaFoldDB" id="A0A6C0G4R1"/>
<name>A0A6C0G4R1_9BACL</name>
<organism evidence="2 3">
    <name type="scientific">Paenibacillus lycopersici</name>
    <dbReference type="NCBI Taxonomy" id="2704462"/>
    <lineage>
        <taxon>Bacteria</taxon>
        <taxon>Bacillati</taxon>
        <taxon>Bacillota</taxon>
        <taxon>Bacilli</taxon>
        <taxon>Bacillales</taxon>
        <taxon>Paenibacillaceae</taxon>
        <taxon>Paenibacillus</taxon>
    </lineage>
</organism>
<dbReference type="Pfam" id="PF10864">
    <property type="entry name" value="DUF2663"/>
    <property type="match status" value="1"/>
</dbReference>
<dbReference type="RefSeq" id="WP_162358268.1">
    <property type="nucleotide sequence ID" value="NZ_CP048209.1"/>
</dbReference>
<feature type="transmembrane region" description="Helical" evidence="1">
    <location>
        <begin position="63"/>
        <end position="85"/>
    </location>
</feature>
<evidence type="ECO:0000313" key="2">
    <source>
        <dbReference type="EMBL" id="QHT61830.1"/>
    </source>
</evidence>
<gene>
    <name evidence="2" type="ORF">GXP70_18835</name>
</gene>
<evidence type="ECO:0000313" key="3">
    <source>
        <dbReference type="Proteomes" id="UP000476064"/>
    </source>
</evidence>
<reference evidence="2 3" key="1">
    <citation type="submission" date="2020-01" db="EMBL/GenBank/DDBJ databases">
        <title>Paenibacillus sp. nov., isolated from tomato rhizosphere.</title>
        <authorList>
            <person name="Weon H.-Y."/>
            <person name="Lee S.A."/>
        </authorList>
    </citation>
    <scope>NUCLEOTIDE SEQUENCE [LARGE SCALE GENOMIC DNA]</scope>
    <source>
        <strain evidence="2 3">12200R-189</strain>
    </source>
</reference>
<evidence type="ECO:0000256" key="1">
    <source>
        <dbReference type="SAM" id="Phobius"/>
    </source>
</evidence>
<dbReference type="KEGG" id="plyc:GXP70_18835"/>
<accession>A0A6C0G4R1</accession>